<sequence length="85" mass="9128">MCCPRLRGKVLPKRMHTESSLELHQKKPNGVVQMVLSGLVCGYNGSEQITTVSCGKLCGGMHRGSSIGNRFDEGALTEATGSLMF</sequence>
<gene>
    <name evidence="1" type="ORF">ZHAS_00008410</name>
</gene>
<evidence type="ECO:0000313" key="2">
    <source>
        <dbReference type="EnsemblMetazoa" id="ASIC008410-PA"/>
    </source>
</evidence>
<accession>A0A084VSD9</accession>
<organism evidence="1">
    <name type="scientific">Anopheles sinensis</name>
    <name type="common">Mosquito</name>
    <dbReference type="NCBI Taxonomy" id="74873"/>
    <lineage>
        <taxon>Eukaryota</taxon>
        <taxon>Metazoa</taxon>
        <taxon>Ecdysozoa</taxon>
        <taxon>Arthropoda</taxon>
        <taxon>Hexapoda</taxon>
        <taxon>Insecta</taxon>
        <taxon>Pterygota</taxon>
        <taxon>Neoptera</taxon>
        <taxon>Endopterygota</taxon>
        <taxon>Diptera</taxon>
        <taxon>Nematocera</taxon>
        <taxon>Culicoidea</taxon>
        <taxon>Culicidae</taxon>
        <taxon>Anophelinae</taxon>
        <taxon>Anopheles</taxon>
    </lineage>
</organism>
<dbReference type="Proteomes" id="UP000030765">
    <property type="component" value="Unassembled WGS sequence"/>
</dbReference>
<dbReference type="EMBL" id="KE525044">
    <property type="protein sequence ID" value="KFB40883.1"/>
    <property type="molecule type" value="Genomic_DNA"/>
</dbReference>
<proteinExistence type="predicted"/>
<name>A0A084VSD9_ANOSI</name>
<reference evidence="1 3" key="1">
    <citation type="journal article" date="2014" name="BMC Genomics">
        <title>Genome sequence of Anopheles sinensis provides insight into genetics basis of mosquito competence for malaria parasites.</title>
        <authorList>
            <person name="Zhou D."/>
            <person name="Zhang D."/>
            <person name="Ding G."/>
            <person name="Shi L."/>
            <person name="Hou Q."/>
            <person name="Ye Y."/>
            <person name="Xu Y."/>
            <person name="Zhou H."/>
            <person name="Xiong C."/>
            <person name="Li S."/>
            <person name="Yu J."/>
            <person name="Hong S."/>
            <person name="Yu X."/>
            <person name="Zou P."/>
            <person name="Chen C."/>
            <person name="Chang X."/>
            <person name="Wang W."/>
            <person name="Lv Y."/>
            <person name="Sun Y."/>
            <person name="Ma L."/>
            <person name="Shen B."/>
            <person name="Zhu C."/>
        </authorList>
    </citation>
    <scope>NUCLEOTIDE SEQUENCE [LARGE SCALE GENOMIC DNA]</scope>
</reference>
<dbReference type="VEuPathDB" id="VectorBase:ASIC008410"/>
<protein>
    <submittedName>
        <fullName evidence="1 2">Uncharacterized protein</fullName>
    </submittedName>
</protein>
<dbReference type="AlphaFoldDB" id="A0A084VSD9"/>
<keyword evidence="3" id="KW-1185">Reference proteome</keyword>
<evidence type="ECO:0000313" key="1">
    <source>
        <dbReference type="EMBL" id="KFB40883.1"/>
    </source>
</evidence>
<dbReference type="EMBL" id="ATLV01015922">
    <property type="status" value="NOT_ANNOTATED_CDS"/>
    <property type="molecule type" value="Genomic_DNA"/>
</dbReference>
<evidence type="ECO:0000313" key="3">
    <source>
        <dbReference type="Proteomes" id="UP000030765"/>
    </source>
</evidence>
<dbReference type="VEuPathDB" id="VectorBase:ASIS010145"/>
<dbReference type="EnsemblMetazoa" id="ASIC008410-RA">
    <property type="protein sequence ID" value="ASIC008410-PA"/>
    <property type="gene ID" value="ASIC008410"/>
</dbReference>
<reference evidence="2" key="2">
    <citation type="submission" date="2020-05" db="UniProtKB">
        <authorList>
            <consortium name="EnsemblMetazoa"/>
        </authorList>
    </citation>
    <scope>IDENTIFICATION</scope>
</reference>